<dbReference type="SMART" id="SM00343">
    <property type="entry name" value="ZnF_C2HC"/>
    <property type="match status" value="2"/>
</dbReference>
<evidence type="ECO:0000313" key="3">
    <source>
        <dbReference type="EMBL" id="KAK1628625.1"/>
    </source>
</evidence>
<dbReference type="Gene3D" id="4.10.60.10">
    <property type="entry name" value="Zinc finger, CCHC-type"/>
    <property type="match status" value="1"/>
</dbReference>
<protein>
    <recommendedName>
        <fullName evidence="2">CCHC-type domain-containing protein</fullName>
    </recommendedName>
</protein>
<feature type="compositionally biased region" description="Polar residues" evidence="1">
    <location>
        <begin position="164"/>
        <end position="174"/>
    </location>
</feature>
<feature type="domain" description="CCHC-type" evidence="2">
    <location>
        <begin position="69"/>
        <end position="85"/>
    </location>
</feature>
<dbReference type="GO" id="GO:0008270">
    <property type="term" value="F:zinc ion binding"/>
    <property type="evidence" value="ECO:0007669"/>
    <property type="project" value="InterPro"/>
</dbReference>
<dbReference type="AlphaFoldDB" id="A0AAD8RNF9"/>
<dbReference type="GO" id="GO:0003676">
    <property type="term" value="F:nucleic acid binding"/>
    <property type="evidence" value="ECO:0007669"/>
    <property type="project" value="InterPro"/>
</dbReference>
<dbReference type="InterPro" id="IPR036875">
    <property type="entry name" value="Znf_CCHC_sf"/>
</dbReference>
<gene>
    <name evidence="3" type="ORF">QYE76_002940</name>
</gene>
<evidence type="ECO:0000313" key="4">
    <source>
        <dbReference type="Proteomes" id="UP001231189"/>
    </source>
</evidence>
<reference evidence="3" key="1">
    <citation type="submission" date="2023-07" db="EMBL/GenBank/DDBJ databases">
        <title>A chromosome-level genome assembly of Lolium multiflorum.</title>
        <authorList>
            <person name="Chen Y."/>
            <person name="Copetti D."/>
            <person name="Kolliker R."/>
            <person name="Studer B."/>
        </authorList>
    </citation>
    <scope>NUCLEOTIDE SEQUENCE</scope>
    <source>
        <strain evidence="3">02402/16</strain>
        <tissue evidence="3">Leaf</tissue>
    </source>
</reference>
<feature type="domain" description="CCHC-type" evidence="2">
    <location>
        <begin position="50"/>
        <end position="66"/>
    </location>
</feature>
<proteinExistence type="predicted"/>
<feature type="region of interest" description="Disordered" evidence="1">
    <location>
        <begin position="123"/>
        <end position="174"/>
    </location>
</feature>
<keyword evidence="4" id="KW-1185">Reference proteome</keyword>
<feature type="compositionally biased region" description="Low complexity" evidence="1">
    <location>
        <begin position="150"/>
        <end position="163"/>
    </location>
</feature>
<dbReference type="EMBL" id="JAUUTY010000005">
    <property type="protein sequence ID" value="KAK1628625.1"/>
    <property type="molecule type" value="Genomic_DNA"/>
</dbReference>
<name>A0AAD8RNF9_LOLMU</name>
<evidence type="ECO:0000256" key="1">
    <source>
        <dbReference type="SAM" id="MobiDB-lite"/>
    </source>
</evidence>
<sequence length="224" mass="23695">MPGAMPPPWFGGPFPPYPQQPFGMQPNQWVNPQQNGGQGQQATGEYGDTICEGCGEPGHLKAACSKGACCFICKASNHAVDDCPVLRRPHQIARLFNFHGKLFQLQFTAELPNATGVQREVLAGKDSGNAVGGNGNGTSRMDTDGRSEANRNTTNSQSSGGSNHQVETGNASHGRQTAMLTADTSEEVIPGSEVYKLLMEKGAIGTDGQFIWDAASNADEGVRS</sequence>
<accession>A0AAD8RNF9</accession>
<organism evidence="3 4">
    <name type="scientific">Lolium multiflorum</name>
    <name type="common">Italian ryegrass</name>
    <name type="synonym">Lolium perenne subsp. multiflorum</name>
    <dbReference type="NCBI Taxonomy" id="4521"/>
    <lineage>
        <taxon>Eukaryota</taxon>
        <taxon>Viridiplantae</taxon>
        <taxon>Streptophyta</taxon>
        <taxon>Embryophyta</taxon>
        <taxon>Tracheophyta</taxon>
        <taxon>Spermatophyta</taxon>
        <taxon>Magnoliopsida</taxon>
        <taxon>Liliopsida</taxon>
        <taxon>Poales</taxon>
        <taxon>Poaceae</taxon>
        <taxon>BOP clade</taxon>
        <taxon>Pooideae</taxon>
        <taxon>Poodae</taxon>
        <taxon>Poeae</taxon>
        <taxon>Poeae Chloroplast Group 2 (Poeae type)</taxon>
        <taxon>Loliodinae</taxon>
        <taxon>Loliinae</taxon>
        <taxon>Lolium</taxon>
    </lineage>
</organism>
<dbReference type="Proteomes" id="UP001231189">
    <property type="component" value="Unassembled WGS sequence"/>
</dbReference>
<evidence type="ECO:0000259" key="2">
    <source>
        <dbReference type="SMART" id="SM00343"/>
    </source>
</evidence>
<dbReference type="SUPFAM" id="SSF57756">
    <property type="entry name" value="Retrovirus zinc finger-like domains"/>
    <property type="match status" value="1"/>
</dbReference>
<dbReference type="InterPro" id="IPR001878">
    <property type="entry name" value="Znf_CCHC"/>
</dbReference>
<comment type="caution">
    <text evidence="3">The sequence shown here is derived from an EMBL/GenBank/DDBJ whole genome shotgun (WGS) entry which is preliminary data.</text>
</comment>